<keyword evidence="2" id="KW-0812">Transmembrane</keyword>
<feature type="compositionally biased region" description="Low complexity" evidence="1">
    <location>
        <begin position="153"/>
        <end position="173"/>
    </location>
</feature>
<feature type="region of interest" description="Disordered" evidence="1">
    <location>
        <begin position="146"/>
        <end position="173"/>
    </location>
</feature>
<feature type="compositionally biased region" description="Low complexity" evidence="1">
    <location>
        <begin position="577"/>
        <end position="593"/>
    </location>
</feature>
<feature type="compositionally biased region" description="Polar residues" evidence="1">
    <location>
        <begin position="953"/>
        <end position="962"/>
    </location>
</feature>
<dbReference type="AlphaFoldDB" id="A0A9P3LVS9"/>
<feature type="compositionally biased region" description="Polar residues" evidence="1">
    <location>
        <begin position="565"/>
        <end position="576"/>
    </location>
</feature>
<reference evidence="4" key="2">
    <citation type="journal article" date="2022" name="Microbiol. Resour. Announc.">
        <title>Whole-Genome Sequence of Entomortierella parvispora E1425, a Mucoromycotan Fungus Associated with Burkholderiaceae-Related Endosymbiotic Bacteria.</title>
        <authorList>
            <person name="Herlambang A."/>
            <person name="Guo Y."/>
            <person name="Takashima Y."/>
            <person name="Narisawa K."/>
            <person name="Ohta H."/>
            <person name="Nishizawa T."/>
        </authorList>
    </citation>
    <scope>NUCLEOTIDE SEQUENCE</scope>
    <source>
        <strain evidence="4">E1425</strain>
    </source>
</reference>
<accession>A0A9P3LVS9</accession>
<feature type="region of interest" description="Disordered" evidence="1">
    <location>
        <begin position="669"/>
        <end position="700"/>
    </location>
</feature>
<keyword evidence="5" id="KW-1185">Reference proteome</keyword>
<dbReference type="InterPro" id="IPR015915">
    <property type="entry name" value="Kelch-typ_b-propeller"/>
</dbReference>
<feature type="compositionally biased region" description="Low complexity" evidence="1">
    <location>
        <begin position="906"/>
        <end position="917"/>
    </location>
</feature>
<evidence type="ECO:0000256" key="2">
    <source>
        <dbReference type="SAM" id="Phobius"/>
    </source>
</evidence>
<organism evidence="4 5">
    <name type="scientific">Entomortierella parvispora</name>
    <dbReference type="NCBI Taxonomy" id="205924"/>
    <lineage>
        <taxon>Eukaryota</taxon>
        <taxon>Fungi</taxon>
        <taxon>Fungi incertae sedis</taxon>
        <taxon>Mucoromycota</taxon>
        <taxon>Mortierellomycotina</taxon>
        <taxon>Mortierellomycetes</taxon>
        <taxon>Mortierellales</taxon>
        <taxon>Mortierellaceae</taxon>
        <taxon>Entomortierella</taxon>
    </lineage>
</organism>
<protein>
    <recommendedName>
        <fullName evidence="6">Galactose oxidase</fullName>
    </recommendedName>
</protein>
<evidence type="ECO:0000256" key="1">
    <source>
        <dbReference type="SAM" id="MobiDB-lite"/>
    </source>
</evidence>
<dbReference type="SUPFAM" id="SSF117281">
    <property type="entry name" value="Kelch motif"/>
    <property type="match status" value="1"/>
</dbReference>
<dbReference type="Proteomes" id="UP000827284">
    <property type="component" value="Unassembled WGS sequence"/>
</dbReference>
<feature type="compositionally biased region" description="Gly residues" evidence="1">
    <location>
        <begin position="893"/>
        <end position="903"/>
    </location>
</feature>
<dbReference type="GO" id="GO:0005737">
    <property type="term" value="C:cytoplasm"/>
    <property type="evidence" value="ECO:0007669"/>
    <property type="project" value="TreeGrafter"/>
</dbReference>
<feature type="chain" id="PRO_5040150323" description="Galactose oxidase" evidence="3">
    <location>
        <begin position="30"/>
        <end position="1027"/>
    </location>
</feature>
<feature type="compositionally biased region" description="Low complexity" evidence="1">
    <location>
        <begin position="819"/>
        <end position="829"/>
    </location>
</feature>
<feature type="region of interest" description="Disordered" evidence="1">
    <location>
        <begin position="866"/>
        <end position="1001"/>
    </location>
</feature>
<feature type="compositionally biased region" description="Low complexity" evidence="1">
    <location>
        <begin position="983"/>
        <end position="993"/>
    </location>
</feature>
<keyword evidence="2" id="KW-1133">Transmembrane helix</keyword>
<feature type="region of interest" description="Disordered" evidence="1">
    <location>
        <begin position="751"/>
        <end position="839"/>
    </location>
</feature>
<evidence type="ECO:0008006" key="6">
    <source>
        <dbReference type="Google" id="ProtNLM"/>
    </source>
</evidence>
<dbReference type="OrthoDB" id="2441440at2759"/>
<feature type="signal peptide" evidence="3">
    <location>
        <begin position="1"/>
        <end position="29"/>
    </location>
</feature>
<sequence length="1027" mass="106836">MFRPAASSAASSLLLLSALLPTLLLLVSAAPSTGTSTPRRGHSATYIQDTVYFVGGLATATGTDGTPVKTFTALNLTQLTFTEMQTSLAVYNHSASSNRTLTWDPTTGVMTDNSTSQIAISFGQSSASNPGVPLQWLDPATGEVTVAGSTMTSSPSSPSSGSGNSSGGSVSPESRIAQSLVQFDNTLLVLGGRGLGAGATPTAVNDTMTYDLTSKSWTNRTTGLARSGHASARVGLDYVLTCYGSSTAGTTLDSDCVYFTASTSVFVPAEITWANNSDAIVGGRTGFTMVANPSDNGLAYLFGGCNLAGTTYFQDVYLLDASKPPSLLITKLPTPAPSAILPSARAQHAAVAVGTTASGFMVVYGGVIQQQVNATANATAALPTMAMALATPFFFDMTQNIWVDNGTFMNSYAVAMADMAAAAAATKKHVGVATIIAGILAGVAVLGGMVALYIWSGLKQDERERLQKEARGSVYVGENSSPEQSPMDKRNVYPLSPSGEEMATGPFKSTTSLIQPDKEEAKRLKARGSGGLPLPWIKSSDPYTPSGTTLNDNGSYFSSSAASSMTPSRLTKNNSNGSSQYSRQGSAAGSGSAVAPPAAGYYNNQDLFLDDPEDDDCSVVVSLASESSTLSPWAGPVRLSNDLAPPNPRFSRGAISQAHRQLVGNSFAGQRNSQGAYSNSNSGWDTSSPGGSLSSREDEYHRRSVNSMQWVGFEPLDLTTRPESGIFDPLTQQQRSNLTVRNASLYGPNAARGSLMGSGSGSNQPRMSMFGDSNASDSNAEDSPSSSSQHRHRPYSGQGTGTHRISTALAARQQRRSVRVSQDSQSSLSAGGGSQRTEAGEPAFVTSVLPVITHKVTKPTLAKVVTHQRGSRVVVPSAGPLGDRPRANEAGLENGGSTTGDGLGIDFSSFSNDSYSFQPPPPPSSNRGRRPSSTLNPSYNKATAATTKRESSRLSIVQNSPPNVILKMPPPPKHTNRNNLAVANNTGNSDSNGGAAGGQAGASTGLRHSIMELGQDMPGFLNYGDNL</sequence>
<feature type="transmembrane region" description="Helical" evidence="2">
    <location>
        <begin position="432"/>
        <end position="455"/>
    </location>
</feature>
<evidence type="ECO:0000313" key="5">
    <source>
        <dbReference type="Proteomes" id="UP000827284"/>
    </source>
</evidence>
<feature type="compositionally biased region" description="Polar residues" evidence="1">
    <location>
        <begin position="669"/>
        <end position="694"/>
    </location>
</feature>
<dbReference type="GO" id="GO:0003682">
    <property type="term" value="F:chromatin binding"/>
    <property type="evidence" value="ECO:0007669"/>
    <property type="project" value="InterPro"/>
</dbReference>
<keyword evidence="2" id="KW-0472">Membrane</keyword>
<feature type="compositionally biased region" description="Polar residues" evidence="1">
    <location>
        <begin position="934"/>
        <end position="946"/>
    </location>
</feature>
<dbReference type="EMBL" id="BQFW01000006">
    <property type="protein sequence ID" value="GJJ72383.1"/>
    <property type="molecule type" value="Genomic_DNA"/>
</dbReference>
<feature type="transmembrane region" description="Helical" evidence="2">
    <location>
        <begin position="349"/>
        <end position="367"/>
    </location>
</feature>
<keyword evidence="3" id="KW-0732">Signal</keyword>
<evidence type="ECO:0000256" key="3">
    <source>
        <dbReference type="SAM" id="SignalP"/>
    </source>
</evidence>
<evidence type="ECO:0000313" key="4">
    <source>
        <dbReference type="EMBL" id="GJJ72383.1"/>
    </source>
</evidence>
<proteinExistence type="predicted"/>
<feature type="region of interest" description="Disordered" evidence="1">
    <location>
        <begin position="470"/>
        <end position="593"/>
    </location>
</feature>
<comment type="caution">
    <text evidence="4">The sequence shown here is derived from an EMBL/GenBank/DDBJ whole genome shotgun (WGS) entry which is preliminary data.</text>
</comment>
<reference evidence="4" key="1">
    <citation type="submission" date="2021-11" db="EMBL/GenBank/DDBJ databases">
        <authorList>
            <person name="Herlambang A."/>
            <person name="Guo Y."/>
            <person name="Takashima Y."/>
            <person name="Nishizawa T."/>
        </authorList>
    </citation>
    <scope>NUCLEOTIDE SEQUENCE</scope>
    <source>
        <strain evidence="4">E1425</strain>
    </source>
</reference>
<dbReference type="PANTHER" id="PTHR46461">
    <property type="entry name" value="KELCH DOMAIN-CONTAINING PROTEIN 3"/>
    <property type="match status" value="1"/>
</dbReference>
<dbReference type="Gene3D" id="2.120.10.80">
    <property type="entry name" value="Kelch-type beta propeller"/>
    <property type="match status" value="1"/>
</dbReference>
<gene>
    <name evidence="4" type="ORF">EMPS_04740</name>
</gene>
<dbReference type="InterPro" id="IPR052637">
    <property type="entry name" value="KLHDC3-like"/>
</dbReference>
<name>A0A9P3LVS9_9FUNG</name>
<feature type="compositionally biased region" description="Low complexity" evidence="1">
    <location>
        <begin position="772"/>
        <end position="788"/>
    </location>
</feature>
<dbReference type="PANTHER" id="PTHR46461:SF2">
    <property type="entry name" value="ATTRACTIN"/>
    <property type="match status" value="1"/>
</dbReference>
<feature type="compositionally biased region" description="Polar residues" evidence="1">
    <location>
        <begin position="541"/>
        <end position="557"/>
    </location>
</feature>